<sequence length="87" mass="10209">MKLLIFLLLFTPSFSLPYDWLNRRDLDHHKDVYVPQECQGLRPFKLSLLCAIGFIEDTKGLYLGFLKDQSHPTDEDRLLASLYEFSD</sequence>
<dbReference type="EMBL" id="PP273188">
    <property type="protein sequence ID" value="WWB00625.1"/>
    <property type="molecule type" value="Genomic_RNA"/>
</dbReference>
<accession>A0AB38ZDV7</accession>
<proteinExistence type="predicted"/>
<name>A0AB38ZDV7_9NIDO</name>
<organism evidence="1">
    <name type="scientific">Chaerephon bat coronavirus</name>
    <dbReference type="NCBI Taxonomy" id="2991261"/>
    <lineage>
        <taxon>Viruses</taxon>
        <taxon>Riboviria</taxon>
        <taxon>Orthornavirae</taxon>
        <taxon>Pisuviricota</taxon>
        <taxon>Pisoniviricetes</taxon>
        <taxon>Nidovirales</taxon>
        <taxon>Cornidovirineae</taxon>
        <taxon>Coronaviridae</taxon>
    </lineage>
</organism>
<reference evidence="1" key="1">
    <citation type="submission" date="2024-02" db="EMBL/GenBank/DDBJ databases">
        <title>Substantial viral diversity in bats and rodents from East Africa: insights into evolution, recombination, and co-circulation.</title>
        <authorList>
            <person name="Hu B."/>
        </authorList>
    </citation>
    <scope>NUCLEOTIDE SEQUENCE</scope>
    <source>
        <strain evidence="1">9A/Kenya/BAT1313/2015</strain>
    </source>
</reference>
<evidence type="ECO:0000313" key="1">
    <source>
        <dbReference type="EMBL" id="WWB00625.1"/>
    </source>
</evidence>
<protein>
    <submittedName>
        <fullName evidence="1">Uncharacterized protein</fullName>
    </submittedName>
</protein>